<accession>A0A7V0T437</accession>
<evidence type="ECO:0000256" key="1">
    <source>
        <dbReference type="ARBA" id="ARBA00022729"/>
    </source>
</evidence>
<dbReference type="InterPro" id="IPR036116">
    <property type="entry name" value="FN3_sf"/>
</dbReference>
<dbReference type="SUPFAM" id="SSF110296">
    <property type="entry name" value="Oligoxyloglucan reducing end-specific cellobiohydrolase"/>
    <property type="match status" value="1"/>
</dbReference>
<comment type="caution">
    <text evidence="4">The sequence shown here is derived from an EMBL/GenBank/DDBJ whole genome shotgun (WGS) entry which is preliminary data.</text>
</comment>
<dbReference type="SUPFAM" id="SSF49265">
    <property type="entry name" value="Fibronectin type III"/>
    <property type="match status" value="1"/>
</dbReference>
<dbReference type="InterPro" id="IPR013783">
    <property type="entry name" value="Ig-like_fold"/>
</dbReference>
<feature type="region of interest" description="Disordered" evidence="2">
    <location>
        <begin position="40"/>
        <end position="62"/>
    </location>
</feature>
<evidence type="ECO:0000313" key="4">
    <source>
        <dbReference type="EMBL" id="HDQ98822.1"/>
    </source>
</evidence>
<name>A0A7V0T437_UNCW3</name>
<dbReference type="InterPro" id="IPR011964">
    <property type="entry name" value="YVTN_b-propeller_repeat"/>
</dbReference>
<gene>
    <name evidence="4" type="ORF">ENN51_00845</name>
</gene>
<feature type="compositionally biased region" description="Polar residues" evidence="2">
    <location>
        <begin position="160"/>
        <end position="169"/>
    </location>
</feature>
<dbReference type="InterPro" id="IPR048433">
    <property type="entry name" value="YNCE-like_beta-prop"/>
</dbReference>
<dbReference type="PANTHER" id="PTHR47197:SF3">
    <property type="entry name" value="DIHYDRO-HEME D1 DEHYDROGENASE"/>
    <property type="match status" value="1"/>
</dbReference>
<dbReference type="SMART" id="SM00060">
    <property type="entry name" value="FN3"/>
    <property type="match status" value="2"/>
</dbReference>
<dbReference type="PANTHER" id="PTHR47197">
    <property type="entry name" value="PROTEIN NIRF"/>
    <property type="match status" value="1"/>
</dbReference>
<dbReference type="InterPro" id="IPR015943">
    <property type="entry name" value="WD40/YVTN_repeat-like_dom_sf"/>
</dbReference>
<dbReference type="InterPro" id="IPR003961">
    <property type="entry name" value="FN3_dom"/>
</dbReference>
<dbReference type="Gene3D" id="2.60.40.10">
    <property type="entry name" value="Immunoglobulins"/>
    <property type="match status" value="1"/>
</dbReference>
<dbReference type="AlphaFoldDB" id="A0A7V0T437"/>
<dbReference type="PROSITE" id="PS51257">
    <property type="entry name" value="PROKAR_LIPOPROTEIN"/>
    <property type="match status" value="1"/>
</dbReference>
<organism evidence="4">
    <name type="scientific">candidate division WOR-3 bacterium</name>
    <dbReference type="NCBI Taxonomy" id="2052148"/>
    <lineage>
        <taxon>Bacteria</taxon>
        <taxon>Bacteria division WOR-3</taxon>
    </lineage>
</organism>
<dbReference type="Proteomes" id="UP000885672">
    <property type="component" value="Unassembled WGS sequence"/>
</dbReference>
<dbReference type="Gene3D" id="2.130.10.10">
    <property type="entry name" value="YVTN repeat-like/Quinoprotein amine dehydrogenase"/>
    <property type="match status" value="3"/>
</dbReference>
<feature type="compositionally biased region" description="Pro residues" evidence="2">
    <location>
        <begin position="46"/>
        <end position="55"/>
    </location>
</feature>
<protein>
    <submittedName>
        <fullName evidence="4">YncE family protein</fullName>
    </submittedName>
</protein>
<dbReference type="PROSITE" id="PS50853">
    <property type="entry name" value="FN3"/>
    <property type="match status" value="1"/>
</dbReference>
<dbReference type="InterPro" id="IPR051200">
    <property type="entry name" value="Host-pathogen_enzymatic-act"/>
</dbReference>
<sequence>MNLKTCRRLPVATLLALVLPGLMLVLVLAACRGFDNPFDPANNRPPDVPANPNPPDGANRQDTVGVTLTWTCSDPDSAFGDSLLTYDVHFGTADPPPLVEAGHFFPQWPCGNLGIGVTYHWRIIARDSRGDTTAGPVWSFATNPNLKPHVPSGPRPANDASGQPSSLTLAWQGGDPNPGDSVYYDVYLGITTPPPLYATGLVQTQLTVAGLGYNTTYNWQVVARDQDGAETSGPAWRFVTMERPLFSSPAGGERWRIGTLRRLSWSGGTFAQATPHPGPAARKGVAEAGPFVKTTPGRSPLHSLSPDSTVLFHSADSGANWNRLGRAELPGQYDWTVTGPATRNAMIRLRFHVGEAVEEASSARFIAYDLPTPVNVTAPASGEVWEAGSVETIRWTGGTGIIDSTVIHYSRDNGRTWSRQGRATETGRFEWTVPEPASESAYVRVRAHIGDDHASGTSGRFEIRSPIAPVVVLAPLDTTRWRMLSYETVRWEGGPTEPDSVLVYFRPTPGGQWQRQAAVQGNSYLWLVPGPPTTDAQVEIRAWRHGNPTTGTSPEFTIYDTLTPVPPVVTSPAGGERWEVGSEQTITWNGGTDGMDSTVILLSTNDGTTWLRQGVTTQPGRYRWTVPGTVTDEARIGIQAWCTGRRAEGVSNRFRITGPPYPDSVLTTVTVGDRPTALAWNATNSRLYVANRNSGTVSVIDGATNSVIATVPVASAPAALAWDSLHNKVYCVNEGSRSVTVIDGAGNSVVATVPTGAAPRDVCLNPVSGKVYVANYGSGANSVTVIDAAGDSVLATVTTGQRPRALAWNPVNNRVYVACFSSNSVTVIDGETNAVVDSVGVGWSPAAVAVVEDQNHIYVANSGSASNSVTVMDGATNTVIQHVAVGAKPAAVGWNSTGNKVYVANEDAGSVSVIRTTDRQVVAVIGTGSQPCAVRWLGSSNMAYVPCRGSAQLAIINGSSDSRQKLLSVGGEPAAVAADHTGSRVYTADYADGTVTVIGHE</sequence>
<dbReference type="InterPro" id="IPR011045">
    <property type="entry name" value="N2O_reductase_N"/>
</dbReference>
<dbReference type="EMBL" id="DSBX01000024">
    <property type="protein sequence ID" value="HDQ98822.1"/>
    <property type="molecule type" value="Genomic_DNA"/>
</dbReference>
<feature type="region of interest" description="Disordered" evidence="2">
    <location>
        <begin position="144"/>
        <end position="172"/>
    </location>
</feature>
<evidence type="ECO:0000259" key="3">
    <source>
        <dbReference type="PROSITE" id="PS50853"/>
    </source>
</evidence>
<reference evidence="4" key="1">
    <citation type="journal article" date="2020" name="mSystems">
        <title>Genome- and Community-Level Interaction Insights into Carbon Utilization and Element Cycling Functions of Hydrothermarchaeota in Hydrothermal Sediment.</title>
        <authorList>
            <person name="Zhou Z."/>
            <person name="Liu Y."/>
            <person name="Xu W."/>
            <person name="Pan J."/>
            <person name="Luo Z.H."/>
            <person name="Li M."/>
        </authorList>
    </citation>
    <scope>NUCLEOTIDE SEQUENCE [LARGE SCALE GENOMIC DNA]</scope>
    <source>
        <strain evidence="4">SpSt-1182</strain>
    </source>
</reference>
<keyword evidence="1" id="KW-0732">Signal</keyword>
<dbReference type="SUPFAM" id="SSF50974">
    <property type="entry name" value="Nitrous oxide reductase, N-terminal domain"/>
    <property type="match status" value="1"/>
</dbReference>
<proteinExistence type="predicted"/>
<dbReference type="NCBIfam" id="TIGR02276">
    <property type="entry name" value="beta_rpt_yvtn"/>
    <property type="match status" value="6"/>
</dbReference>
<evidence type="ECO:0000256" key="2">
    <source>
        <dbReference type="SAM" id="MobiDB-lite"/>
    </source>
</evidence>
<dbReference type="Pfam" id="PF21783">
    <property type="entry name" value="YNCE"/>
    <property type="match status" value="1"/>
</dbReference>
<feature type="domain" description="Fibronectin type-III" evidence="3">
    <location>
        <begin position="150"/>
        <end position="244"/>
    </location>
</feature>